<sequence>MRRVEEAKFDGNAKEAQATATRDGSSSVERDRRHKASQATASATRGSAMATNGDAKGSQATATRDGSSLVGQNRRHKASYGDGDKRSAISGNGDDDSEIGELRRHGLVKRGLGSKRKYCYLPGTMNIILQNLMERLRPLVSLKGWDYCVLWKLSEDQRFIEWMDCCCAGTENTQNAEEELLFPVSTVLPCRDTMFQHPRTKACDLLAQLPSSLPLGSGIYAQALISNQPSWLNFSNNTESAGAIEETVGTRVLIPLPGGVIELFASKQVAEDQNVIDLITAQCNISLQQQEDLINSSNMNNSFSSNVNAMRTEFHSKLILVDDQYQKDPNSHFQPSVSPATPLENMNVQYDISVDRIRQCDSSMNFLQQFNYTPEDRTKSDVYYEGAVHNSFISDKPTNPFKSSAENGHQEIDVLQQSMMNNSSNMHMQFMEPLSNKEQQGNDKDSIKPETGRTDSISDCSDQFDDEDDAKYRRRTGKGPQSKNLVAERKRRKKLNDRLYALRALVPKISKLDRASILGDAIEFVKELQKQAKELQDELEEHSDDEVGRNTVPNNGNHQNVQPEILTTNGMILGPKTEHEKPSNGIHEGGSGNGNALKQNQDSDSISDKAQQMEVQVEVAQIDGNEFFVKVFCEHKPGGFVRLMEALNSLGLEVTNANVTSFRGLVSNVFKVQKRDSEIVEADHVRDSLLELTRNPSRGWPEMAKASENGGGTDYHHNHHHLHNHHASSYHHHLHHLHN</sequence>
<dbReference type="GO" id="GO:0046983">
    <property type="term" value="F:protein dimerization activity"/>
    <property type="evidence" value="ECO:0007669"/>
    <property type="project" value="InterPro"/>
</dbReference>
<protein>
    <recommendedName>
        <fullName evidence="6">BHLH domain-containing protein</fullName>
    </recommendedName>
</protein>
<feature type="compositionally biased region" description="Basic and acidic residues" evidence="5">
    <location>
        <begin position="440"/>
        <end position="453"/>
    </location>
</feature>
<organism evidence="7 8">
    <name type="scientific">Lithocarpus litseifolius</name>
    <dbReference type="NCBI Taxonomy" id="425828"/>
    <lineage>
        <taxon>Eukaryota</taxon>
        <taxon>Viridiplantae</taxon>
        <taxon>Streptophyta</taxon>
        <taxon>Embryophyta</taxon>
        <taxon>Tracheophyta</taxon>
        <taxon>Spermatophyta</taxon>
        <taxon>Magnoliopsida</taxon>
        <taxon>eudicotyledons</taxon>
        <taxon>Gunneridae</taxon>
        <taxon>Pentapetalae</taxon>
        <taxon>rosids</taxon>
        <taxon>fabids</taxon>
        <taxon>Fagales</taxon>
        <taxon>Fagaceae</taxon>
        <taxon>Lithocarpus</taxon>
    </lineage>
</organism>
<evidence type="ECO:0000256" key="2">
    <source>
        <dbReference type="ARBA" id="ARBA00023015"/>
    </source>
</evidence>
<dbReference type="InterPro" id="IPR025610">
    <property type="entry name" value="MYC/MYB_N"/>
</dbReference>
<feature type="compositionally biased region" description="Basic and acidic residues" evidence="5">
    <location>
        <begin position="1"/>
        <end position="13"/>
    </location>
</feature>
<evidence type="ECO:0000256" key="3">
    <source>
        <dbReference type="ARBA" id="ARBA00023163"/>
    </source>
</evidence>
<feature type="compositionally biased region" description="Polar residues" evidence="5">
    <location>
        <begin position="594"/>
        <end position="604"/>
    </location>
</feature>
<dbReference type="EMBL" id="JAZDWU010000010">
    <property type="protein sequence ID" value="KAK9987723.1"/>
    <property type="molecule type" value="Genomic_DNA"/>
</dbReference>
<dbReference type="GO" id="GO:0043565">
    <property type="term" value="F:sequence-specific DNA binding"/>
    <property type="evidence" value="ECO:0007669"/>
    <property type="project" value="TreeGrafter"/>
</dbReference>
<feature type="compositionally biased region" description="Polar residues" evidence="5">
    <location>
        <begin position="58"/>
        <end position="71"/>
    </location>
</feature>
<feature type="region of interest" description="Disordered" evidence="5">
    <location>
        <begin position="1"/>
        <end position="99"/>
    </location>
</feature>
<reference evidence="7 8" key="1">
    <citation type="submission" date="2024-01" db="EMBL/GenBank/DDBJ databases">
        <title>A telomere-to-telomere, gap-free genome of sweet tea (Lithocarpus litseifolius).</title>
        <authorList>
            <person name="Zhou J."/>
        </authorList>
    </citation>
    <scope>NUCLEOTIDE SEQUENCE [LARGE SCALE GENOMIC DNA]</scope>
    <source>
        <strain evidence="7">Zhou-2022a</strain>
        <tissue evidence="7">Leaf</tissue>
    </source>
</reference>
<keyword evidence="8" id="KW-1185">Reference proteome</keyword>
<evidence type="ECO:0000256" key="5">
    <source>
        <dbReference type="SAM" id="MobiDB-lite"/>
    </source>
</evidence>
<dbReference type="Pfam" id="PF14215">
    <property type="entry name" value="bHLH-MYC_N"/>
    <property type="match status" value="1"/>
</dbReference>
<feature type="region of interest" description="Disordered" evidence="5">
    <location>
        <begin position="540"/>
        <end position="564"/>
    </location>
</feature>
<dbReference type="Pfam" id="PF00010">
    <property type="entry name" value="HLH"/>
    <property type="match status" value="1"/>
</dbReference>
<evidence type="ECO:0000313" key="7">
    <source>
        <dbReference type="EMBL" id="KAK9987723.1"/>
    </source>
</evidence>
<keyword evidence="2" id="KW-0805">Transcription regulation</keyword>
<feature type="domain" description="BHLH" evidence="6">
    <location>
        <begin position="479"/>
        <end position="528"/>
    </location>
</feature>
<proteinExistence type="predicted"/>
<dbReference type="GO" id="GO:0005634">
    <property type="term" value="C:nucleus"/>
    <property type="evidence" value="ECO:0007669"/>
    <property type="project" value="UniProtKB-SubCell"/>
</dbReference>
<feature type="region of interest" description="Disordered" evidence="5">
    <location>
        <begin position="709"/>
        <end position="739"/>
    </location>
</feature>
<keyword evidence="3" id="KW-0804">Transcription</keyword>
<evidence type="ECO:0000256" key="1">
    <source>
        <dbReference type="ARBA" id="ARBA00004123"/>
    </source>
</evidence>
<name>A0AAW2BQV5_9ROSI</name>
<evidence type="ECO:0000313" key="8">
    <source>
        <dbReference type="Proteomes" id="UP001459277"/>
    </source>
</evidence>
<dbReference type="CDD" id="cd04873">
    <property type="entry name" value="ACT_UUR-ACR-like"/>
    <property type="match status" value="1"/>
</dbReference>
<feature type="compositionally biased region" description="Basic residues" evidence="5">
    <location>
        <begin position="717"/>
        <end position="739"/>
    </location>
</feature>
<dbReference type="Gene3D" id="4.10.280.10">
    <property type="entry name" value="Helix-loop-helix DNA-binding domain"/>
    <property type="match status" value="1"/>
</dbReference>
<dbReference type="PANTHER" id="PTHR31945:SF11">
    <property type="entry name" value="TRANSCRIPTION FACTOR ABORTED MICROSPORES"/>
    <property type="match status" value="1"/>
</dbReference>
<dbReference type="PROSITE" id="PS50888">
    <property type="entry name" value="BHLH"/>
    <property type="match status" value="1"/>
</dbReference>
<dbReference type="CDD" id="cd11443">
    <property type="entry name" value="bHLH_AtAMS_like"/>
    <property type="match status" value="1"/>
</dbReference>
<evidence type="ECO:0000259" key="6">
    <source>
        <dbReference type="PROSITE" id="PS50888"/>
    </source>
</evidence>
<feature type="compositionally biased region" description="Polar residues" evidence="5">
    <location>
        <begin position="18"/>
        <end position="27"/>
    </location>
</feature>
<dbReference type="SMART" id="SM00353">
    <property type="entry name" value="HLH"/>
    <property type="match status" value="1"/>
</dbReference>
<dbReference type="SUPFAM" id="SSF47459">
    <property type="entry name" value="HLH, helix-loop-helix DNA-binding domain"/>
    <property type="match status" value="1"/>
</dbReference>
<accession>A0AAW2BQV5</accession>
<dbReference type="AlphaFoldDB" id="A0AAW2BQV5"/>
<dbReference type="Proteomes" id="UP001459277">
    <property type="component" value="Unassembled WGS sequence"/>
</dbReference>
<dbReference type="InterPro" id="IPR051358">
    <property type="entry name" value="TF_AMS/ICE1/BHLH6-like"/>
</dbReference>
<dbReference type="PANTHER" id="PTHR31945">
    <property type="entry name" value="TRANSCRIPTION FACTOR SCREAM2-RELATED"/>
    <property type="match status" value="1"/>
</dbReference>
<gene>
    <name evidence="7" type="ORF">SO802_027962</name>
</gene>
<feature type="compositionally biased region" description="Polar residues" evidence="5">
    <location>
        <begin position="551"/>
        <end position="564"/>
    </location>
</feature>
<feature type="region of interest" description="Disordered" evidence="5">
    <location>
        <begin position="577"/>
        <end position="609"/>
    </location>
</feature>
<comment type="subcellular location">
    <subcellularLocation>
        <location evidence="1">Nucleus</location>
    </subcellularLocation>
</comment>
<dbReference type="InterPro" id="IPR054502">
    <property type="entry name" value="bHLH-TF_ACT-like_plant"/>
</dbReference>
<evidence type="ECO:0000256" key="4">
    <source>
        <dbReference type="ARBA" id="ARBA00023242"/>
    </source>
</evidence>
<dbReference type="InterPro" id="IPR011598">
    <property type="entry name" value="bHLH_dom"/>
</dbReference>
<feature type="region of interest" description="Disordered" evidence="5">
    <location>
        <begin position="435"/>
        <end position="467"/>
    </location>
</feature>
<comment type="caution">
    <text evidence="7">The sequence shown here is derived from an EMBL/GenBank/DDBJ whole genome shotgun (WGS) entry which is preliminary data.</text>
</comment>
<dbReference type="InterPro" id="IPR036638">
    <property type="entry name" value="HLH_DNA-bd_sf"/>
</dbReference>
<dbReference type="Pfam" id="PF22754">
    <property type="entry name" value="bHLH-TF_ACT-like_plant"/>
    <property type="match status" value="1"/>
</dbReference>
<keyword evidence="4" id="KW-0539">Nucleus</keyword>
<dbReference type="GO" id="GO:0003700">
    <property type="term" value="F:DNA-binding transcription factor activity"/>
    <property type="evidence" value="ECO:0007669"/>
    <property type="project" value="TreeGrafter"/>
</dbReference>